<accession>A0A8S5RY05</accession>
<reference evidence="1" key="1">
    <citation type="journal article" date="2021" name="Proc. Natl. Acad. Sci. U.S.A.">
        <title>A Catalog of Tens of Thousands of Viruses from Human Metagenomes Reveals Hidden Associations with Chronic Diseases.</title>
        <authorList>
            <person name="Tisza M.J."/>
            <person name="Buck C.B."/>
        </authorList>
    </citation>
    <scope>NUCLEOTIDE SEQUENCE</scope>
    <source>
        <strain evidence="1">CtLYR7</strain>
    </source>
</reference>
<sequence length="112" mass="12526">MKLGFYGTLIKNGCDTDSIAMTISQRLYRELSICYPYHITATWLHSDEGQQVADKLLGYFEQNYPVAAAVDATLNELNALPLDAKLARKYGLPDNISYLRGILAIAKKLVQE</sequence>
<name>A0A8S5RY05_9CAUD</name>
<dbReference type="EMBL" id="BK032502">
    <property type="protein sequence ID" value="DAF43298.1"/>
    <property type="molecule type" value="Genomic_DNA"/>
</dbReference>
<organism evidence="1">
    <name type="scientific">Myoviridae sp. ctLYR7</name>
    <dbReference type="NCBI Taxonomy" id="2827679"/>
    <lineage>
        <taxon>Viruses</taxon>
        <taxon>Duplodnaviria</taxon>
        <taxon>Heunggongvirae</taxon>
        <taxon>Uroviricota</taxon>
        <taxon>Caudoviricetes</taxon>
    </lineage>
</organism>
<protein>
    <submittedName>
        <fullName evidence="1">Uncharacterized protein</fullName>
    </submittedName>
</protein>
<evidence type="ECO:0000313" key="1">
    <source>
        <dbReference type="EMBL" id="DAF43298.1"/>
    </source>
</evidence>
<proteinExistence type="predicted"/>